<reference evidence="2 3" key="1">
    <citation type="submission" date="2020-04" db="EMBL/GenBank/DDBJ databases">
        <authorList>
            <person name="Wallbank WR R."/>
            <person name="Pardo Diaz C."/>
            <person name="Kozak K."/>
            <person name="Martin S."/>
            <person name="Jiggins C."/>
            <person name="Moest M."/>
            <person name="Warren A I."/>
            <person name="Byers J.R.P. K."/>
            <person name="Montejo-Kovacevich G."/>
            <person name="Yen C E."/>
        </authorList>
    </citation>
    <scope>NUCLEOTIDE SEQUENCE [LARGE SCALE GENOMIC DNA]</scope>
</reference>
<gene>
    <name evidence="2" type="ORF">APLA_LOCUS8216</name>
</gene>
<dbReference type="Proteomes" id="UP000494106">
    <property type="component" value="Unassembled WGS sequence"/>
</dbReference>
<dbReference type="EMBL" id="CADEBC010000503">
    <property type="protein sequence ID" value="CAB3240068.1"/>
    <property type="molecule type" value="Genomic_DNA"/>
</dbReference>
<comment type="caution">
    <text evidence="2">The sequence shown here is derived from an EMBL/GenBank/DDBJ whole genome shotgun (WGS) entry which is preliminary data.</text>
</comment>
<evidence type="ECO:0000256" key="1">
    <source>
        <dbReference type="SAM" id="MobiDB-lite"/>
    </source>
</evidence>
<proteinExistence type="predicted"/>
<name>A0A8S0ZYH6_ARCPL</name>
<feature type="region of interest" description="Disordered" evidence="1">
    <location>
        <begin position="1"/>
        <end position="21"/>
    </location>
</feature>
<protein>
    <submittedName>
        <fullName evidence="2">Uncharacterized protein</fullName>
    </submittedName>
</protein>
<keyword evidence="3" id="KW-1185">Reference proteome</keyword>
<dbReference type="OrthoDB" id="7185366at2759"/>
<dbReference type="AlphaFoldDB" id="A0A8S0ZYH6"/>
<accession>A0A8S0ZYH6</accession>
<sequence length="87" mass="9868">MRHCISGAGRAAAATPRDKMRQVHYYDPPQNAERQHSQARVNFQCENMLDKNTGVGARKIHGGAAPRDSPMVLLPRAHLTRRRIFFM</sequence>
<organism evidence="2 3">
    <name type="scientific">Arctia plantaginis</name>
    <name type="common">Wood tiger moth</name>
    <name type="synonym">Phalaena plantaginis</name>
    <dbReference type="NCBI Taxonomy" id="874455"/>
    <lineage>
        <taxon>Eukaryota</taxon>
        <taxon>Metazoa</taxon>
        <taxon>Ecdysozoa</taxon>
        <taxon>Arthropoda</taxon>
        <taxon>Hexapoda</taxon>
        <taxon>Insecta</taxon>
        <taxon>Pterygota</taxon>
        <taxon>Neoptera</taxon>
        <taxon>Endopterygota</taxon>
        <taxon>Lepidoptera</taxon>
        <taxon>Glossata</taxon>
        <taxon>Ditrysia</taxon>
        <taxon>Noctuoidea</taxon>
        <taxon>Erebidae</taxon>
        <taxon>Arctiinae</taxon>
        <taxon>Arctia</taxon>
    </lineage>
</organism>
<evidence type="ECO:0000313" key="3">
    <source>
        <dbReference type="Proteomes" id="UP000494106"/>
    </source>
</evidence>
<evidence type="ECO:0000313" key="2">
    <source>
        <dbReference type="EMBL" id="CAB3240068.1"/>
    </source>
</evidence>